<dbReference type="Gene3D" id="1.20.59.10">
    <property type="entry name" value="Chorismate mutase"/>
    <property type="match status" value="1"/>
</dbReference>
<dbReference type="NCBIfam" id="NF009239">
    <property type="entry name" value="PRK12595.1"/>
    <property type="match status" value="1"/>
</dbReference>
<dbReference type="GO" id="GO:0046417">
    <property type="term" value="P:chorismate metabolic process"/>
    <property type="evidence" value="ECO:0007669"/>
    <property type="project" value="InterPro"/>
</dbReference>
<dbReference type="PROSITE" id="PS51171">
    <property type="entry name" value="PREPHENATE_DEHYDR_3"/>
    <property type="match status" value="1"/>
</dbReference>
<dbReference type="InterPro" id="IPR036979">
    <property type="entry name" value="CM_dom_sf"/>
</dbReference>
<dbReference type="Gene3D" id="3.20.20.70">
    <property type="entry name" value="Aldolase class I"/>
    <property type="match status" value="1"/>
</dbReference>
<keyword evidence="2" id="KW-0808">Transferase</keyword>
<dbReference type="Pfam" id="PF00793">
    <property type="entry name" value="DAHP_synth_1"/>
    <property type="match status" value="1"/>
</dbReference>
<dbReference type="Proteomes" id="UP001238179">
    <property type="component" value="Chromosome"/>
</dbReference>
<protein>
    <recommendedName>
        <fullName evidence="1">chorismate mutase</fullName>
        <ecNumber evidence="1">5.4.99.5</ecNumber>
    </recommendedName>
</protein>
<dbReference type="EMBL" id="AP027080">
    <property type="protein sequence ID" value="BDU74277.1"/>
    <property type="molecule type" value="Genomic_DNA"/>
</dbReference>
<feature type="domain" description="ACT" evidence="5">
    <location>
        <begin position="300"/>
        <end position="377"/>
    </location>
</feature>
<dbReference type="InterPro" id="IPR006218">
    <property type="entry name" value="DAHP1/KDSA"/>
</dbReference>
<name>A0AA48GMR5_9BACT</name>
<dbReference type="SUPFAM" id="SSF48600">
    <property type="entry name" value="Chorismate mutase II"/>
    <property type="match status" value="1"/>
</dbReference>
<proteinExistence type="predicted"/>
<accession>A0AA48GMR5</accession>
<dbReference type="InterPro" id="IPR018528">
    <property type="entry name" value="Preph_deHydtase_CS"/>
</dbReference>
<evidence type="ECO:0000259" key="3">
    <source>
        <dbReference type="PROSITE" id="PS51168"/>
    </source>
</evidence>
<dbReference type="InterPro" id="IPR045865">
    <property type="entry name" value="ACT-like_dom_sf"/>
</dbReference>
<evidence type="ECO:0000313" key="7">
    <source>
        <dbReference type="Proteomes" id="UP001238179"/>
    </source>
</evidence>
<dbReference type="InterPro" id="IPR002912">
    <property type="entry name" value="ACT_dom"/>
</dbReference>
<dbReference type="PANTHER" id="PTHR43018:SF2">
    <property type="entry name" value="PHOSPHO-2-DEHYDRO-3-DEOXYHEPTONATE ALDOLASE"/>
    <property type="match status" value="1"/>
</dbReference>
<dbReference type="CDD" id="cd13631">
    <property type="entry name" value="PBP2_Ct-PDT_like"/>
    <property type="match status" value="1"/>
</dbReference>
<evidence type="ECO:0000313" key="6">
    <source>
        <dbReference type="EMBL" id="BDU74277.1"/>
    </source>
</evidence>
<dbReference type="Pfam" id="PF00800">
    <property type="entry name" value="PDT"/>
    <property type="match status" value="1"/>
</dbReference>
<dbReference type="InterPro" id="IPR002701">
    <property type="entry name" value="CM_II_prokaryot"/>
</dbReference>
<dbReference type="PROSITE" id="PS00858">
    <property type="entry name" value="PREPHENATE_DEHYDR_2"/>
    <property type="match status" value="1"/>
</dbReference>
<dbReference type="EC" id="5.4.99.5" evidence="1"/>
<dbReference type="SUPFAM" id="SSF51569">
    <property type="entry name" value="Aldolase"/>
    <property type="match status" value="1"/>
</dbReference>
<dbReference type="GO" id="GO:0009094">
    <property type="term" value="P:L-phenylalanine biosynthetic process"/>
    <property type="evidence" value="ECO:0007669"/>
    <property type="project" value="InterPro"/>
</dbReference>
<feature type="domain" description="Prephenate dehydratase" evidence="4">
    <location>
        <begin position="105"/>
        <end position="286"/>
    </location>
</feature>
<dbReference type="SUPFAM" id="SSF55021">
    <property type="entry name" value="ACT-like"/>
    <property type="match status" value="1"/>
</dbReference>
<dbReference type="InterPro" id="IPR001086">
    <property type="entry name" value="Preph_deHydtase"/>
</dbReference>
<dbReference type="InterPro" id="IPR013785">
    <property type="entry name" value="Aldolase_TIM"/>
</dbReference>
<dbReference type="GO" id="GO:0004106">
    <property type="term" value="F:chorismate mutase activity"/>
    <property type="evidence" value="ECO:0007669"/>
    <property type="project" value="UniProtKB-EC"/>
</dbReference>
<organism evidence="6 7">
    <name type="scientific">Mesoterricola silvestris</name>
    <dbReference type="NCBI Taxonomy" id="2927979"/>
    <lineage>
        <taxon>Bacteria</taxon>
        <taxon>Pseudomonadati</taxon>
        <taxon>Acidobacteriota</taxon>
        <taxon>Holophagae</taxon>
        <taxon>Holophagales</taxon>
        <taxon>Holophagaceae</taxon>
        <taxon>Mesoterricola</taxon>
    </lineage>
</organism>
<dbReference type="CDD" id="cd04905">
    <property type="entry name" value="ACT_CM-PDT"/>
    <property type="match status" value="1"/>
</dbReference>
<dbReference type="InterPro" id="IPR006268">
    <property type="entry name" value="DAHP_syn_2"/>
</dbReference>
<dbReference type="Gene3D" id="3.40.190.10">
    <property type="entry name" value="Periplasmic binding protein-like II"/>
    <property type="match status" value="2"/>
</dbReference>
<dbReference type="PANTHER" id="PTHR43018">
    <property type="entry name" value="PHOSPHO-2-DEHYDRO-3-DEOXYHEPTONATE ALDOLASE"/>
    <property type="match status" value="1"/>
</dbReference>
<evidence type="ECO:0000259" key="5">
    <source>
        <dbReference type="PROSITE" id="PS51671"/>
    </source>
</evidence>
<dbReference type="PROSITE" id="PS51671">
    <property type="entry name" value="ACT"/>
    <property type="match status" value="1"/>
</dbReference>
<sequence>MDPTQETLGAARREIDETDRELIRLLARRFEAVRLVAEAKAGDGERPVMDNDRERDVLSAWIKDAEDLGLSAPFARRILKEILSHSRRLQEPVVEGSPSRARKVKVGYQGVAGSYSSAAAAHLLSTRSAQGGELIGHPMFLDVVEALQCGAIDYGFLPIENSIGGAIADVNRLLIDNLLHIVDEEVWDVDHVLAAKPGVTLEQIRVVRSHPAALTQCEGFLRSMDDVTRQPWFDTAGAAESLLEESARDVGAICSEEAARARGLDVLATRIADQEHNETRFLLLARAPEPPDPRVPSKTSIVFRLNHHEGTLSRALGIFAQAGANLTRIESRPLPDTPWEYLFFVDVEGHQNAPALARALKELRGSCNHLRVLGTYPRRTRGQEAHLDAAAPAAVPEPVLSCEARPEPAPAAGPARAAFKIGNVTVGEGQFVLMAGPCAVESRQQILEGARMVRAAGATILRGGAFKPRTSPYAFQGLGLEGLRYLEEAGRECEMPIVTEILTIEDIFAVSAKADMLQVGARNMHNFALLKELGKLDKPILLKRGMSATVKELLLAAEYILHGGNQRVVLCERGIRTFETATRATLDIAAVPVLKGLTHLPVIVDPSHAAGVRHLVVPLALAAASAGADGLIVEAHPNPAEALCDKDQALTREDMAALHAGLRPIVDAQGKKW</sequence>
<dbReference type="InterPro" id="IPR052899">
    <property type="entry name" value="Class-I_DAHP_synthase"/>
</dbReference>
<dbReference type="GO" id="GO:0004664">
    <property type="term" value="F:prephenate dehydratase activity"/>
    <property type="evidence" value="ECO:0007669"/>
    <property type="project" value="InterPro"/>
</dbReference>
<dbReference type="AlphaFoldDB" id="A0AA48GMR5"/>
<dbReference type="NCBIfam" id="NF006421">
    <property type="entry name" value="PRK08673.1"/>
    <property type="match status" value="1"/>
</dbReference>
<feature type="domain" description="Chorismate mutase" evidence="3">
    <location>
        <begin position="2"/>
        <end position="94"/>
    </location>
</feature>
<dbReference type="SMART" id="SM00830">
    <property type="entry name" value="CM_2"/>
    <property type="match status" value="1"/>
</dbReference>
<keyword evidence="7" id="KW-1185">Reference proteome</keyword>
<reference evidence="7" key="1">
    <citation type="journal article" date="2023" name="Int. J. Syst. Evol. Microbiol.">
        <title>Mesoterricola silvestris gen. nov., sp. nov., Mesoterricola sediminis sp. nov., Geothrix oryzae sp. nov., Geothrix edaphica sp. nov., Geothrix rubra sp. nov., and Geothrix limicola sp. nov., six novel members of Acidobacteriota isolated from soils.</title>
        <authorList>
            <person name="Itoh H."/>
            <person name="Sugisawa Y."/>
            <person name="Mise K."/>
            <person name="Xu Z."/>
            <person name="Kuniyasu M."/>
            <person name="Ushijima N."/>
            <person name="Kawano K."/>
            <person name="Kobayashi E."/>
            <person name="Shiratori Y."/>
            <person name="Masuda Y."/>
            <person name="Senoo K."/>
        </authorList>
    </citation>
    <scope>NUCLEOTIDE SEQUENCE [LARGE SCALE GENOMIC DNA]</scope>
    <source>
        <strain evidence="7">W79</strain>
    </source>
</reference>
<dbReference type="GO" id="GO:0016832">
    <property type="term" value="F:aldehyde-lyase activity"/>
    <property type="evidence" value="ECO:0007669"/>
    <property type="project" value="InterPro"/>
</dbReference>
<dbReference type="InterPro" id="IPR036263">
    <property type="entry name" value="Chorismate_II_sf"/>
</dbReference>
<dbReference type="GO" id="GO:0016740">
    <property type="term" value="F:transferase activity"/>
    <property type="evidence" value="ECO:0007669"/>
    <property type="project" value="UniProtKB-KW"/>
</dbReference>
<evidence type="ECO:0000256" key="2">
    <source>
        <dbReference type="ARBA" id="ARBA00022679"/>
    </source>
</evidence>
<evidence type="ECO:0000259" key="4">
    <source>
        <dbReference type="PROSITE" id="PS51171"/>
    </source>
</evidence>
<gene>
    <name evidence="6" type="ORF">METEAL_34510</name>
</gene>
<dbReference type="NCBIfam" id="TIGR01361">
    <property type="entry name" value="DAHP_synth_Bsub"/>
    <property type="match status" value="1"/>
</dbReference>
<dbReference type="SUPFAM" id="SSF53850">
    <property type="entry name" value="Periplasmic binding protein-like II"/>
    <property type="match status" value="1"/>
</dbReference>
<dbReference type="KEGG" id="msil:METEAL_34510"/>
<dbReference type="Gene3D" id="3.30.70.260">
    <property type="match status" value="1"/>
</dbReference>
<dbReference type="RefSeq" id="WP_316412952.1">
    <property type="nucleotide sequence ID" value="NZ_AP027080.1"/>
</dbReference>
<dbReference type="PROSITE" id="PS51168">
    <property type="entry name" value="CHORISMATE_MUT_2"/>
    <property type="match status" value="1"/>
</dbReference>
<dbReference type="Pfam" id="PF01817">
    <property type="entry name" value="CM_2"/>
    <property type="match status" value="1"/>
</dbReference>
<evidence type="ECO:0000256" key="1">
    <source>
        <dbReference type="ARBA" id="ARBA00012404"/>
    </source>
</evidence>
<dbReference type="Pfam" id="PF01842">
    <property type="entry name" value="ACT"/>
    <property type="match status" value="1"/>
</dbReference>